<feature type="transmembrane region" description="Helical" evidence="1">
    <location>
        <begin position="18"/>
        <end position="39"/>
    </location>
</feature>
<keyword evidence="3" id="KW-1185">Reference proteome</keyword>
<comment type="caution">
    <text evidence="2">The sequence shown here is derived from an EMBL/GenBank/DDBJ whole genome shotgun (WGS) entry which is preliminary data.</text>
</comment>
<dbReference type="Pfam" id="PF01944">
    <property type="entry name" value="SpoIIM"/>
    <property type="match status" value="1"/>
</dbReference>
<organism evidence="2 3">
    <name type="scientific">Salipaludibacillus agaradhaerens</name>
    <name type="common">Bacillus agaradhaerens</name>
    <dbReference type="NCBI Taxonomy" id="76935"/>
    <lineage>
        <taxon>Bacteria</taxon>
        <taxon>Bacillati</taxon>
        <taxon>Bacillota</taxon>
        <taxon>Bacilli</taxon>
        <taxon>Bacillales</taxon>
        <taxon>Bacillaceae</taxon>
    </lineage>
</organism>
<name>A0A9Q4B4Q1_SALAG</name>
<sequence length="176" mass="19657">MKKVGVNVLLPVLRDKQLFIIVTSIFFVALFGGMFISPVDNDTTELIAPNSLWDLIQNNIMAMLLIASGIFTFGISTFILLPLNGLIVGTAIRNQYYQGIEIGDILLKLLPHGTFEIPALIISGVIGLKSVKWVINSFKTFNIRNSILEEVRQLIFLLLMMIAFLIIGAVIEWYIT</sequence>
<dbReference type="EMBL" id="JABXYM010000001">
    <property type="protein sequence ID" value="MCR6098287.1"/>
    <property type="molecule type" value="Genomic_DNA"/>
</dbReference>
<dbReference type="InterPro" id="IPR002798">
    <property type="entry name" value="SpoIIM-like"/>
</dbReference>
<dbReference type="RefSeq" id="WP_257822643.1">
    <property type="nucleotide sequence ID" value="NZ_JABXYM010000001.1"/>
</dbReference>
<proteinExistence type="predicted"/>
<keyword evidence="1" id="KW-0812">Transmembrane</keyword>
<evidence type="ECO:0000313" key="3">
    <source>
        <dbReference type="Proteomes" id="UP001057753"/>
    </source>
</evidence>
<reference evidence="2" key="1">
    <citation type="submission" date="2020-06" db="EMBL/GenBank/DDBJ databases">
        <title>Insight into the genomes of haloalkaliphilic bacilli from Kenyan soda lakes.</title>
        <authorList>
            <person name="Mwirichia R."/>
            <person name="Villamizar G.C."/>
            <person name="Poehlein A."/>
            <person name="Mugweru J."/>
            <person name="Kipnyargis A."/>
            <person name="Kiplimo D."/>
            <person name="Orwa P."/>
            <person name="Daniel R."/>
        </authorList>
    </citation>
    <scope>NUCLEOTIDE SEQUENCE</scope>
    <source>
        <strain evidence="2">B1096_S55</strain>
    </source>
</reference>
<accession>A0A9Q4B4Q1</accession>
<feature type="transmembrane region" description="Helical" evidence="1">
    <location>
        <begin position="154"/>
        <end position="175"/>
    </location>
</feature>
<protein>
    <submittedName>
        <fullName evidence="2">Stage II sporulation protein M</fullName>
    </submittedName>
</protein>
<dbReference type="Proteomes" id="UP001057753">
    <property type="component" value="Unassembled WGS sequence"/>
</dbReference>
<feature type="transmembrane region" description="Helical" evidence="1">
    <location>
        <begin position="59"/>
        <end position="83"/>
    </location>
</feature>
<keyword evidence="1" id="KW-1133">Transmembrane helix</keyword>
<dbReference type="PANTHER" id="PTHR35337">
    <property type="entry name" value="SLR1478 PROTEIN"/>
    <property type="match status" value="1"/>
</dbReference>
<evidence type="ECO:0000313" key="2">
    <source>
        <dbReference type="EMBL" id="MCR6098287.1"/>
    </source>
</evidence>
<keyword evidence="1" id="KW-0472">Membrane</keyword>
<evidence type="ECO:0000256" key="1">
    <source>
        <dbReference type="SAM" id="Phobius"/>
    </source>
</evidence>
<dbReference type="AlphaFoldDB" id="A0A9Q4B4Q1"/>
<dbReference type="PANTHER" id="PTHR35337:SF1">
    <property type="entry name" value="SLR1478 PROTEIN"/>
    <property type="match status" value="1"/>
</dbReference>
<gene>
    <name evidence="2" type="ORF">HXA33_17265</name>
</gene>